<feature type="chain" id="PRO_5020868451" description="Secreted protein" evidence="1">
    <location>
        <begin position="17"/>
        <end position="78"/>
    </location>
</feature>
<proteinExistence type="predicted"/>
<sequence>MHFTTIAAFLLPLARAATWNLSGTCASDNTCAIDKQYTDPGLATICGSTNGKANGNFDGDGNGGKTWCSPVNTKCTYK</sequence>
<evidence type="ECO:0000256" key="1">
    <source>
        <dbReference type="SAM" id="SignalP"/>
    </source>
</evidence>
<organism evidence="2 3">
    <name type="scientific">Colletotrichum spinosum</name>
    <dbReference type="NCBI Taxonomy" id="1347390"/>
    <lineage>
        <taxon>Eukaryota</taxon>
        <taxon>Fungi</taxon>
        <taxon>Dikarya</taxon>
        <taxon>Ascomycota</taxon>
        <taxon>Pezizomycotina</taxon>
        <taxon>Sordariomycetes</taxon>
        <taxon>Hypocreomycetidae</taxon>
        <taxon>Glomerellales</taxon>
        <taxon>Glomerellaceae</taxon>
        <taxon>Colletotrichum</taxon>
        <taxon>Colletotrichum orbiculare species complex</taxon>
    </lineage>
</organism>
<evidence type="ECO:0000313" key="3">
    <source>
        <dbReference type="Proteomes" id="UP000295083"/>
    </source>
</evidence>
<comment type="caution">
    <text evidence="2">The sequence shown here is derived from an EMBL/GenBank/DDBJ whole genome shotgun (WGS) entry which is preliminary data.</text>
</comment>
<evidence type="ECO:0008006" key="4">
    <source>
        <dbReference type="Google" id="ProtNLM"/>
    </source>
</evidence>
<dbReference type="AlphaFoldDB" id="A0A4R8PW06"/>
<feature type="signal peptide" evidence="1">
    <location>
        <begin position="1"/>
        <end position="16"/>
    </location>
</feature>
<dbReference type="EMBL" id="QAPG01000151">
    <property type="protein sequence ID" value="TDZ30037.1"/>
    <property type="molecule type" value="Genomic_DNA"/>
</dbReference>
<keyword evidence="1" id="KW-0732">Signal</keyword>
<gene>
    <name evidence="2" type="ORF">C8035_v003505</name>
</gene>
<protein>
    <recommendedName>
        <fullName evidence="4">Secreted protein</fullName>
    </recommendedName>
</protein>
<accession>A0A4R8PW06</accession>
<dbReference type="Proteomes" id="UP000295083">
    <property type="component" value="Unassembled WGS sequence"/>
</dbReference>
<reference evidence="2 3" key="1">
    <citation type="submission" date="2018-11" db="EMBL/GenBank/DDBJ databases">
        <title>Genome sequence and assembly of Colletotrichum spinosum.</title>
        <authorList>
            <person name="Gan P."/>
            <person name="Shirasu K."/>
        </authorList>
    </citation>
    <scope>NUCLEOTIDE SEQUENCE [LARGE SCALE GENOMIC DNA]</scope>
    <source>
        <strain evidence="2 3">CBS 515.97</strain>
    </source>
</reference>
<evidence type="ECO:0000313" key="2">
    <source>
        <dbReference type="EMBL" id="TDZ30037.1"/>
    </source>
</evidence>
<keyword evidence="3" id="KW-1185">Reference proteome</keyword>
<name>A0A4R8PW06_9PEZI</name>